<feature type="compositionally biased region" description="Polar residues" evidence="2">
    <location>
        <begin position="636"/>
        <end position="654"/>
    </location>
</feature>
<feature type="region of interest" description="Disordered" evidence="2">
    <location>
        <begin position="253"/>
        <end position="276"/>
    </location>
</feature>
<feature type="region of interest" description="Disordered" evidence="2">
    <location>
        <begin position="418"/>
        <end position="786"/>
    </location>
</feature>
<feature type="compositionally biased region" description="Low complexity" evidence="2">
    <location>
        <begin position="537"/>
        <end position="549"/>
    </location>
</feature>
<protein>
    <submittedName>
        <fullName evidence="3">Uncharacterized protein</fullName>
    </submittedName>
</protein>
<feature type="compositionally biased region" description="Low complexity" evidence="2">
    <location>
        <begin position="754"/>
        <end position="764"/>
    </location>
</feature>
<feature type="compositionally biased region" description="Low complexity" evidence="2">
    <location>
        <begin position="608"/>
        <end position="626"/>
    </location>
</feature>
<organism evidence="3 4">
    <name type="scientific">Favolaschia claudopus</name>
    <dbReference type="NCBI Taxonomy" id="2862362"/>
    <lineage>
        <taxon>Eukaryota</taxon>
        <taxon>Fungi</taxon>
        <taxon>Dikarya</taxon>
        <taxon>Basidiomycota</taxon>
        <taxon>Agaricomycotina</taxon>
        <taxon>Agaricomycetes</taxon>
        <taxon>Agaricomycetidae</taxon>
        <taxon>Agaricales</taxon>
        <taxon>Marasmiineae</taxon>
        <taxon>Mycenaceae</taxon>
        <taxon>Favolaschia</taxon>
    </lineage>
</organism>
<gene>
    <name evidence="3" type="ORF">R3P38DRAFT_2880997</name>
</gene>
<feature type="compositionally biased region" description="Polar residues" evidence="2">
    <location>
        <begin position="419"/>
        <end position="448"/>
    </location>
</feature>
<evidence type="ECO:0000256" key="1">
    <source>
        <dbReference type="SAM" id="Coils"/>
    </source>
</evidence>
<feature type="compositionally biased region" description="Low complexity" evidence="2">
    <location>
        <begin position="663"/>
        <end position="673"/>
    </location>
</feature>
<keyword evidence="1" id="KW-0175">Coiled coil</keyword>
<feature type="coiled-coil region" evidence="1">
    <location>
        <begin position="148"/>
        <end position="196"/>
    </location>
</feature>
<comment type="caution">
    <text evidence="3">The sequence shown here is derived from an EMBL/GenBank/DDBJ whole genome shotgun (WGS) entry which is preliminary data.</text>
</comment>
<evidence type="ECO:0000313" key="4">
    <source>
        <dbReference type="Proteomes" id="UP001362999"/>
    </source>
</evidence>
<sequence>MDEASSEEKSTRRSGAIYNNAELLYSLIEQEIANAVKPYEETMVILRAKLDSSTELLLSQDTSHIEAELDALKTALKASGLGFIAANADEPQVLRFVGEYHSLVSYLEREIKRLSPHPENVQPISPSTIVPAVVKAFVDAKQRFDYTQKQYSDTLKELDDVKKQLAEQAAAFGTDRAALEESLRAEQQTAANLVNSHVLLSAQVQKLKQGIDFNLAEAQDRQSKFQVMEAERDSLKLQLATLEGNLATAHAKSETSTAQCHAAQEELKKTKEDNDKNTRTIQTELDEWTSKCLQVEVELSTTAGDWQKKLDGVEADIDEWKGKCLALEKDLESSRESDGQSHAEVDQWKAKHAQAEADLLAATNEHQAKLNSWDTERIRLKNQAQRNADLITQLQSDRLTLDSQLKDVQAERNTFRDALQSSTSQAPTQNITASEQPKQIPPSKSNGTPFPFRSRAPPVSSKPTANVFEGPPSSSPEPIASTSQLPPRSSSTASATAPFPFKRAPPVSSKPTANVFEGPPSSSPEPIASMSQLPPRSSSIASATLTTSTAPPPPSSSASTSTIRGLSGGVPIRRNTADGPSSSPDPTSVSAHPSIPAKSKPRISTPRPSRILSSPFSDSSDGLSLPTAPNVLGSAPSLSRNKSTQGHDSNSNPAAQMPTKHTAAASSSAIASAKNLFIPKKPPANSSLKRSAPTPLVSEKNKIPRKDPRLPNKPPAPEASSSSTPSFTRPPTVILPPGGNTRRPSGAPPPPITPTATISLSTTGMALNRANGRLPGLSMSSLLESS</sequence>
<dbReference type="PANTHER" id="PTHR45615">
    <property type="entry name" value="MYOSIN HEAVY CHAIN, NON-MUSCLE"/>
    <property type="match status" value="1"/>
</dbReference>
<keyword evidence="4" id="KW-1185">Reference proteome</keyword>
<feature type="compositionally biased region" description="Basic and acidic residues" evidence="2">
    <location>
        <begin position="263"/>
        <end position="276"/>
    </location>
</feature>
<feature type="compositionally biased region" description="Polar residues" evidence="2">
    <location>
        <begin position="578"/>
        <end position="591"/>
    </location>
</feature>
<feature type="compositionally biased region" description="Basic and acidic residues" evidence="2">
    <location>
        <begin position="699"/>
        <end position="710"/>
    </location>
</feature>
<feature type="compositionally biased region" description="Low complexity" evidence="2">
    <location>
        <begin position="486"/>
        <end position="501"/>
    </location>
</feature>
<proteinExistence type="predicted"/>
<name>A0AAW0CXL0_9AGAR</name>
<dbReference type="PANTHER" id="PTHR45615:SF80">
    <property type="entry name" value="GRIP DOMAIN-CONTAINING PROTEIN"/>
    <property type="match status" value="1"/>
</dbReference>
<dbReference type="Proteomes" id="UP001362999">
    <property type="component" value="Unassembled WGS sequence"/>
</dbReference>
<reference evidence="3 4" key="1">
    <citation type="journal article" date="2024" name="J Genomics">
        <title>Draft genome sequencing and assembly of Favolaschia claudopus CIRM-BRFM 2984 isolated from oak limbs.</title>
        <authorList>
            <person name="Navarro D."/>
            <person name="Drula E."/>
            <person name="Chaduli D."/>
            <person name="Cazenave R."/>
            <person name="Ahrendt S."/>
            <person name="Wang J."/>
            <person name="Lipzen A."/>
            <person name="Daum C."/>
            <person name="Barry K."/>
            <person name="Grigoriev I.V."/>
            <person name="Favel A."/>
            <person name="Rosso M.N."/>
            <person name="Martin F."/>
        </authorList>
    </citation>
    <scope>NUCLEOTIDE SEQUENCE [LARGE SCALE GENOMIC DNA]</scope>
    <source>
        <strain evidence="3 4">CIRM-BRFM 2984</strain>
    </source>
</reference>
<accession>A0AAW0CXL0</accession>
<feature type="compositionally biased region" description="Low complexity" evidence="2">
    <location>
        <begin position="718"/>
        <end position="732"/>
    </location>
</feature>
<dbReference type="AlphaFoldDB" id="A0AAW0CXL0"/>
<evidence type="ECO:0000256" key="2">
    <source>
        <dbReference type="SAM" id="MobiDB-lite"/>
    </source>
</evidence>
<dbReference type="EMBL" id="JAWWNJ010000011">
    <property type="protein sequence ID" value="KAK7044813.1"/>
    <property type="molecule type" value="Genomic_DNA"/>
</dbReference>
<feature type="coiled-coil region" evidence="1">
    <location>
        <begin position="310"/>
        <end position="365"/>
    </location>
</feature>
<evidence type="ECO:0000313" key="3">
    <source>
        <dbReference type="EMBL" id="KAK7044813.1"/>
    </source>
</evidence>